<dbReference type="EMBL" id="FXTO01000001">
    <property type="protein sequence ID" value="SMO36511.1"/>
    <property type="molecule type" value="Genomic_DNA"/>
</dbReference>
<dbReference type="AlphaFoldDB" id="A0A521AP26"/>
<protein>
    <submittedName>
        <fullName evidence="4">Uncharacterized protein</fullName>
    </submittedName>
</protein>
<evidence type="ECO:0000313" key="4">
    <source>
        <dbReference type="EMBL" id="SMO36511.1"/>
    </source>
</evidence>
<reference evidence="4 5" key="1">
    <citation type="submission" date="2017-05" db="EMBL/GenBank/DDBJ databases">
        <authorList>
            <person name="Varghese N."/>
            <person name="Submissions S."/>
        </authorList>
    </citation>
    <scope>NUCLEOTIDE SEQUENCE [LARGE SCALE GENOMIC DNA]</scope>
    <source>
        <strain evidence="4 5">DSM 29506</strain>
    </source>
</reference>
<dbReference type="Proteomes" id="UP000316030">
    <property type="component" value="Unassembled WGS sequence"/>
</dbReference>
<evidence type="ECO:0000256" key="2">
    <source>
        <dbReference type="SAM" id="Phobius"/>
    </source>
</evidence>
<keyword evidence="2" id="KW-0812">Transmembrane</keyword>
<name>A0A521AP26_9RHOB</name>
<keyword evidence="5" id="KW-1185">Reference proteome</keyword>
<organism evidence="4 5">
    <name type="scientific">Thalassovita litoralis</name>
    <dbReference type="NCBI Taxonomy" id="1010611"/>
    <lineage>
        <taxon>Bacteria</taxon>
        <taxon>Pseudomonadati</taxon>
        <taxon>Pseudomonadota</taxon>
        <taxon>Alphaproteobacteria</taxon>
        <taxon>Rhodobacterales</taxon>
        <taxon>Roseobacteraceae</taxon>
        <taxon>Thalassovita</taxon>
    </lineage>
</organism>
<evidence type="ECO:0000313" key="5">
    <source>
        <dbReference type="Proteomes" id="UP000316030"/>
    </source>
</evidence>
<dbReference type="OrthoDB" id="7876829at2"/>
<gene>
    <name evidence="4" type="ORF">SAMN06265173_101275</name>
</gene>
<dbReference type="RefSeq" id="WP_142491579.1">
    <property type="nucleotide sequence ID" value="NZ_FXTO01000001.1"/>
</dbReference>
<keyword evidence="2" id="KW-1133">Transmembrane helix</keyword>
<feature type="signal peptide" evidence="3">
    <location>
        <begin position="1"/>
        <end position="21"/>
    </location>
</feature>
<proteinExistence type="predicted"/>
<evidence type="ECO:0000256" key="1">
    <source>
        <dbReference type="SAM" id="MobiDB-lite"/>
    </source>
</evidence>
<accession>A0A521AP26</accession>
<feature type="region of interest" description="Disordered" evidence="1">
    <location>
        <begin position="52"/>
        <end position="95"/>
    </location>
</feature>
<feature type="transmembrane region" description="Helical" evidence="2">
    <location>
        <begin position="31"/>
        <end position="48"/>
    </location>
</feature>
<evidence type="ECO:0000256" key="3">
    <source>
        <dbReference type="SAM" id="SignalP"/>
    </source>
</evidence>
<keyword evidence="3" id="KW-0732">Signal</keyword>
<keyword evidence="2" id="KW-0472">Membrane</keyword>
<feature type="chain" id="PRO_5022229181" evidence="3">
    <location>
        <begin position="22"/>
        <end position="185"/>
    </location>
</feature>
<sequence>MSRKFIASVLAASLAITSVSAMPARADGDDLVKFLAGATALVIIGNALDNDKNRSRRDDRRYDDRHGRHDDRSGRVSRDHDDRYRHGYGRDERPNVYFDRRHDDRATRDADKRFRRNVLPSQCKDSFWTPEGKRSYMEGRCLNRNYSYSGELPKQCRITVLDKNHKKAGYSISCLQNRGYRVAGR</sequence>